<dbReference type="PANTHER" id="PTHR46704:SF1">
    <property type="entry name" value="TELOMERE LENGTH REGULATION PROTEIN TEL2 HOMOLOG"/>
    <property type="match status" value="1"/>
</dbReference>
<feature type="region of interest" description="Disordered" evidence="1">
    <location>
        <begin position="47"/>
        <end position="132"/>
    </location>
</feature>
<proteinExistence type="predicted"/>
<protein>
    <submittedName>
        <fullName evidence="2">Uncharacterized protein</fullName>
    </submittedName>
</protein>
<gene>
    <name evidence="2" type="ORF">ElyMa_000367300</name>
</gene>
<sequence length="365" mass="40507">MTRRRGKLLTLKTWLTAKELSSPHAVWHPQDKPVMGDKGGWLKTKVCQGTGTTHSTHGIVLQEPSSDSNESIVIQEPSSDSNESIVIQEPSSDSNESESIPQARNNSGISSDISNPISQKKKRSATYRPQQLQPCFVKPRAEPIIQIDKKDALAAVTESAALKSDFLWFFLRANFPSKFPHWKGWLYLTSNQTPEHKSTIEYMPPINATINENSTIQKIIQFSQNATNDLAVAKKAYNILWRRSDLYQNVFIHLGAFHTALSYLSALGKLMKGSGFDDIVVGAVMNDVSLPSAISCPPRSDPSPAIIVPTAGPSGKTQKAARRKTEDQLLTIVQDLLKAPEEDENDAFAKTVAFKMRKLNLRQRL</sequence>
<name>A0AAV4FGY5_9GAST</name>
<feature type="compositionally biased region" description="Polar residues" evidence="1">
    <location>
        <begin position="47"/>
        <end position="56"/>
    </location>
</feature>
<feature type="compositionally biased region" description="Polar residues" evidence="1">
    <location>
        <begin position="63"/>
        <end position="118"/>
    </location>
</feature>
<comment type="caution">
    <text evidence="2">The sequence shown here is derived from an EMBL/GenBank/DDBJ whole genome shotgun (WGS) entry which is preliminary data.</text>
</comment>
<dbReference type="PANTHER" id="PTHR46704">
    <property type="entry name" value="CXC DOMAIN-CONTAINING PROTEIN-RELATED"/>
    <property type="match status" value="1"/>
</dbReference>
<evidence type="ECO:0000313" key="2">
    <source>
        <dbReference type="EMBL" id="GFR71973.1"/>
    </source>
</evidence>
<evidence type="ECO:0000256" key="1">
    <source>
        <dbReference type="SAM" id="MobiDB-lite"/>
    </source>
</evidence>
<accession>A0AAV4FGY5</accession>
<dbReference type="EMBL" id="BMAT01000725">
    <property type="protein sequence ID" value="GFR71973.1"/>
    <property type="molecule type" value="Genomic_DNA"/>
</dbReference>
<keyword evidence="3" id="KW-1185">Reference proteome</keyword>
<evidence type="ECO:0000313" key="3">
    <source>
        <dbReference type="Proteomes" id="UP000762676"/>
    </source>
</evidence>
<dbReference type="AlphaFoldDB" id="A0AAV4FGY5"/>
<dbReference type="Proteomes" id="UP000762676">
    <property type="component" value="Unassembled WGS sequence"/>
</dbReference>
<reference evidence="2 3" key="1">
    <citation type="journal article" date="2021" name="Elife">
        <title>Chloroplast acquisition without the gene transfer in kleptoplastic sea slugs, Plakobranchus ocellatus.</title>
        <authorList>
            <person name="Maeda T."/>
            <person name="Takahashi S."/>
            <person name="Yoshida T."/>
            <person name="Shimamura S."/>
            <person name="Takaki Y."/>
            <person name="Nagai Y."/>
            <person name="Toyoda A."/>
            <person name="Suzuki Y."/>
            <person name="Arimoto A."/>
            <person name="Ishii H."/>
            <person name="Satoh N."/>
            <person name="Nishiyama T."/>
            <person name="Hasebe M."/>
            <person name="Maruyama T."/>
            <person name="Minagawa J."/>
            <person name="Obokata J."/>
            <person name="Shigenobu S."/>
        </authorList>
    </citation>
    <scope>NUCLEOTIDE SEQUENCE [LARGE SCALE GENOMIC DNA]</scope>
</reference>
<organism evidence="2 3">
    <name type="scientific">Elysia marginata</name>
    <dbReference type="NCBI Taxonomy" id="1093978"/>
    <lineage>
        <taxon>Eukaryota</taxon>
        <taxon>Metazoa</taxon>
        <taxon>Spiralia</taxon>
        <taxon>Lophotrochozoa</taxon>
        <taxon>Mollusca</taxon>
        <taxon>Gastropoda</taxon>
        <taxon>Heterobranchia</taxon>
        <taxon>Euthyneura</taxon>
        <taxon>Panpulmonata</taxon>
        <taxon>Sacoglossa</taxon>
        <taxon>Placobranchoidea</taxon>
        <taxon>Plakobranchidae</taxon>
        <taxon>Elysia</taxon>
    </lineage>
</organism>